<protein>
    <submittedName>
        <fullName evidence="3">Uncharacterized protein</fullName>
    </submittedName>
</protein>
<dbReference type="Gene3D" id="1.20.5.320">
    <property type="entry name" value="6-Phosphogluconate Dehydrogenase, domain 3"/>
    <property type="match status" value="1"/>
</dbReference>
<gene>
    <name evidence="3" type="ORF">MM415A00400_0008</name>
    <name evidence="2" type="ORF">MM415B01564_0009</name>
</gene>
<feature type="region of interest" description="Disordered" evidence="1">
    <location>
        <begin position="18"/>
        <end position="68"/>
    </location>
</feature>
<organism evidence="3">
    <name type="scientific">viral metagenome</name>
    <dbReference type="NCBI Taxonomy" id="1070528"/>
    <lineage>
        <taxon>unclassified sequences</taxon>
        <taxon>metagenomes</taxon>
        <taxon>organismal metagenomes</taxon>
    </lineage>
</organism>
<proteinExistence type="predicted"/>
<evidence type="ECO:0000313" key="3">
    <source>
        <dbReference type="EMBL" id="QJA82535.1"/>
    </source>
</evidence>
<dbReference type="EMBL" id="MT141292">
    <property type="protein sequence ID" value="QJA57793.1"/>
    <property type="molecule type" value="Genomic_DNA"/>
</dbReference>
<feature type="compositionally biased region" description="Gly residues" evidence="1">
    <location>
        <begin position="57"/>
        <end position="66"/>
    </location>
</feature>
<evidence type="ECO:0000313" key="2">
    <source>
        <dbReference type="EMBL" id="QJA57793.1"/>
    </source>
</evidence>
<reference evidence="3" key="1">
    <citation type="submission" date="2020-03" db="EMBL/GenBank/DDBJ databases">
        <title>The deep terrestrial virosphere.</title>
        <authorList>
            <person name="Holmfeldt K."/>
            <person name="Nilsson E."/>
            <person name="Simone D."/>
            <person name="Lopez-Fernandez M."/>
            <person name="Wu X."/>
            <person name="de Brujin I."/>
            <person name="Lundin D."/>
            <person name="Andersson A."/>
            <person name="Bertilsson S."/>
            <person name="Dopson M."/>
        </authorList>
    </citation>
    <scope>NUCLEOTIDE SEQUENCE</scope>
    <source>
        <strain evidence="3">MM415A00400</strain>
        <strain evidence="2">MM415B01564</strain>
    </source>
</reference>
<dbReference type="EMBL" id="MT142490">
    <property type="protein sequence ID" value="QJA82535.1"/>
    <property type="molecule type" value="Genomic_DNA"/>
</dbReference>
<name>A0A6M3KMB9_9ZZZZ</name>
<accession>A0A6M3KMB9</accession>
<evidence type="ECO:0000256" key="1">
    <source>
        <dbReference type="SAM" id="MobiDB-lite"/>
    </source>
</evidence>
<feature type="compositionally biased region" description="Pro residues" evidence="1">
    <location>
        <begin position="40"/>
        <end position="53"/>
    </location>
</feature>
<dbReference type="AlphaFoldDB" id="A0A6M3KMB9"/>
<sequence length="241" mass="25752">MDIKDIERLRIIDGAWYGTDDQGVEHPLPVGEGGAGTPGPMGPPGPPGEPGPAGPQGEPGEGGGALAGWENVTGEWQARVKHYNEDLYLGVGGSGTKTPLFQVLARVEGRTATLKFKLRVGDGISAGVYVDGAPHGNLKESGWYFAPRDRKWYPVSSSFGPLMLYDDHSGPITGGVILWEEGQLQGGGPMWALGARWQPWQPASKGNITYLYPVGSGSVDAYIWKFAGSWLQATITYELLE</sequence>